<reference evidence="1" key="1">
    <citation type="submission" date="2022-06" db="EMBL/GenBank/DDBJ databases">
        <authorList>
            <consortium name="SYNGENTA / RWTH Aachen University"/>
        </authorList>
    </citation>
    <scope>NUCLEOTIDE SEQUENCE</scope>
</reference>
<dbReference type="InterPro" id="IPR036651">
    <property type="entry name" value="Gln_synt_N_sf"/>
</dbReference>
<dbReference type="EMBL" id="CALTRL010002358">
    <property type="protein sequence ID" value="CAH7675547.1"/>
    <property type="molecule type" value="Genomic_DNA"/>
</dbReference>
<protein>
    <submittedName>
        <fullName evidence="1">Glutamine synthetase</fullName>
    </submittedName>
</protein>
<keyword evidence="2" id="KW-1185">Reference proteome</keyword>
<dbReference type="SUPFAM" id="SSF54368">
    <property type="entry name" value="Glutamine synthetase, N-terminal domain"/>
    <property type="match status" value="1"/>
</dbReference>
<name>A0AAV0AYK6_PHAPC</name>
<dbReference type="AlphaFoldDB" id="A0AAV0AYK6"/>
<gene>
    <name evidence="1" type="ORF">PPACK8108_LOCUS10564</name>
</gene>
<dbReference type="GO" id="GO:0006542">
    <property type="term" value="P:glutamine biosynthetic process"/>
    <property type="evidence" value="ECO:0007669"/>
    <property type="project" value="InterPro"/>
</dbReference>
<dbReference type="Proteomes" id="UP001153365">
    <property type="component" value="Unassembled WGS sequence"/>
</dbReference>
<proteinExistence type="predicted"/>
<dbReference type="GO" id="GO:0004356">
    <property type="term" value="F:glutamine synthetase activity"/>
    <property type="evidence" value="ECO:0007669"/>
    <property type="project" value="InterPro"/>
</dbReference>
<evidence type="ECO:0000313" key="1">
    <source>
        <dbReference type="EMBL" id="CAH7675547.1"/>
    </source>
</evidence>
<dbReference type="Gene3D" id="3.10.20.70">
    <property type="entry name" value="Glutamine synthetase, N-terminal domain"/>
    <property type="match status" value="1"/>
</dbReference>
<evidence type="ECO:0000313" key="2">
    <source>
        <dbReference type="Proteomes" id="UP001153365"/>
    </source>
</evidence>
<comment type="caution">
    <text evidence="1">The sequence shown here is derived from an EMBL/GenBank/DDBJ whole genome shotgun (WGS) entry which is preliminary data.</text>
</comment>
<organism evidence="1 2">
    <name type="scientific">Phakopsora pachyrhizi</name>
    <name type="common">Asian soybean rust disease fungus</name>
    <dbReference type="NCBI Taxonomy" id="170000"/>
    <lineage>
        <taxon>Eukaryota</taxon>
        <taxon>Fungi</taxon>
        <taxon>Dikarya</taxon>
        <taxon>Basidiomycota</taxon>
        <taxon>Pucciniomycotina</taxon>
        <taxon>Pucciniomycetes</taxon>
        <taxon>Pucciniales</taxon>
        <taxon>Phakopsoraceae</taxon>
        <taxon>Phakopsora</taxon>
    </lineage>
</organism>
<sequence length="98" mass="10769">MSVKSTTSAPNHLAKYLNLPQPENLVQAEYVWIDGDGGRRCKNNMSDCTMDLPASGEVTEANCKEWNFDGSSTNQVRALAIKFFPVPGGQNIRIPRVA</sequence>
<accession>A0AAV0AYK6</accession>